<dbReference type="Proteomes" id="UP000461595">
    <property type="component" value="Unassembled WGS sequence"/>
</dbReference>
<keyword evidence="2" id="KW-0732">Signal</keyword>
<comment type="caution">
    <text evidence="4">The sequence shown here is derived from an EMBL/GenBank/DDBJ whole genome shotgun (WGS) entry which is preliminary data.</text>
</comment>
<organism evidence="4 5">
    <name type="scientific">Streptococcus danieliae</name>
    <dbReference type="NCBI Taxonomy" id="747656"/>
    <lineage>
        <taxon>Bacteria</taxon>
        <taxon>Bacillati</taxon>
        <taxon>Bacillota</taxon>
        <taxon>Bacilli</taxon>
        <taxon>Lactobacillales</taxon>
        <taxon>Streptococcaceae</taxon>
        <taxon>Streptococcus</taxon>
    </lineage>
</organism>
<dbReference type="SMART" id="SM00257">
    <property type="entry name" value="LysM"/>
    <property type="match status" value="1"/>
</dbReference>
<feature type="signal peptide" evidence="2">
    <location>
        <begin position="1"/>
        <end position="27"/>
    </location>
</feature>
<feature type="region of interest" description="Disordered" evidence="1">
    <location>
        <begin position="220"/>
        <end position="313"/>
    </location>
</feature>
<evidence type="ECO:0000256" key="1">
    <source>
        <dbReference type="SAM" id="MobiDB-lite"/>
    </source>
</evidence>
<dbReference type="CDD" id="cd00118">
    <property type="entry name" value="LysM"/>
    <property type="match status" value="1"/>
</dbReference>
<evidence type="ECO:0000256" key="2">
    <source>
        <dbReference type="SAM" id="SignalP"/>
    </source>
</evidence>
<name>A0A7X3G9R5_9STRE</name>
<evidence type="ECO:0000313" key="5">
    <source>
        <dbReference type="Proteomes" id="UP000461595"/>
    </source>
</evidence>
<reference evidence="4 5" key="1">
    <citation type="submission" date="2019-12" db="EMBL/GenBank/DDBJ databases">
        <title>Microbes associate with the intestines of laboratory mice.</title>
        <authorList>
            <person name="Navarre W."/>
            <person name="Wong E."/>
        </authorList>
    </citation>
    <scope>NUCLEOTIDE SEQUENCE [LARGE SCALE GENOMIC DNA]</scope>
    <source>
        <strain evidence="4 5">NM51_B2-22</strain>
    </source>
</reference>
<dbReference type="Pfam" id="PF01476">
    <property type="entry name" value="LysM"/>
    <property type="match status" value="1"/>
</dbReference>
<dbReference type="InterPro" id="IPR018392">
    <property type="entry name" value="LysM"/>
</dbReference>
<dbReference type="SUPFAM" id="SSF54106">
    <property type="entry name" value="LysM domain"/>
    <property type="match status" value="1"/>
</dbReference>
<gene>
    <name evidence="4" type="ORF">E5983_08945</name>
</gene>
<protein>
    <submittedName>
        <fullName evidence="4">LysM peptidoglycan-binding domain-containing protein</fullName>
    </submittedName>
</protein>
<accession>A0A7X3G9R5</accession>
<dbReference type="PROSITE" id="PS51782">
    <property type="entry name" value="LYSM"/>
    <property type="match status" value="1"/>
</dbReference>
<feature type="domain" description="LysM" evidence="3">
    <location>
        <begin position="53"/>
        <end position="97"/>
    </location>
</feature>
<sequence length="424" mass="45061">MMKLNKKIMLASSLLLSVFAGNNSAQATDQDGSWVARTVDQIRDNLVRDNNTLTYTVQYGDTLGRIAEAMGVDMAVLARLNQIENVNVIQPGMLLRVTVGANNQPLTFEVINPQLEGPASHVASVDLTRQEIYTQDQIIPMSQTSATIVEEDKGPTYMATQPPAVNPAVSQAQELAPVAEQAEVVAPAAQAPVAPAVEAPVAQPEVAEAAPVVEQPEAPAVVETPAQEVAAEEAPAPSPAPEAVEPEVAAPAPEVTAPEAETSETLLADEEHNHDHDHAEEPAAPVEQPAEPAAVETPAPAQPAPTATPVDTSGLQPVAANFMQDIANQFGITDYSKFRAGDQDHGRGLAVDAMVYNDAALGNQVAQYAVDNIDSANISYIIWQQRFYAPVNNIYGPANTWNMMPDRGSVTANHYDHVHISFNG</sequence>
<dbReference type="OrthoDB" id="2989771at2"/>
<evidence type="ECO:0000259" key="3">
    <source>
        <dbReference type="PROSITE" id="PS51782"/>
    </source>
</evidence>
<dbReference type="AlphaFoldDB" id="A0A7X3G9R5"/>
<dbReference type="InterPro" id="IPR058593">
    <property type="entry name" value="ARB_07466-like_C"/>
</dbReference>
<dbReference type="Gene3D" id="3.10.350.10">
    <property type="entry name" value="LysM domain"/>
    <property type="match status" value="1"/>
</dbReference>
<feature type="compositionally biased region" description="Low complexity" evidence="1">
    <location>
        <begin position="220"/>
        <end position="260"/>
    </location>
</feature>
<dbReference type="EMBL" id="WSRS01000134">
    <property type="protein sequence ID" value="MVX59746.1"/>
    <property type="molecule type" value="Genomic_DNA"/>
</dbReference>
<feature type="compositionally biased region" description="Basic and acidic residues" evidence="1">
    <location>
        <begin position="269"/>
        <end position="281"/>
    </location>
</feature>
<dbReference type="InterPro" id="IPR036779">
    <property type="entry name" value="LysM_dom_sf"/>
</dbReference>
<evidence type="ECO:0000313" key="4">
    <source>
        <dbReference type="EMBL" id="MVX59746.1"/>
    </source>
</evidence>
<feature type="chain" id="PRO_5031574988" evidence="2">
    <location>
        <begin position="28"/>
        <end position="424"/>
    </location>
</feature>
<proteinExistence type="predicted"/>
<dbReference type="Pfam" id="PF26571">
    <property type="entry name" value="VldE"/>
    <property type="match status" value="1"/>
</dbReference>
<feature type="compositionally biased region" description="Low complexity" evidence="1">
    <location>
        <begin position="282"/>
        <end position="310"/>
    </location>
</feature>